<sequence length="140" mass="15828">MESEQELMRIGVSLPDNLLTRFDGILTKRGYSSRSEGIRDAIRSYIRYYEWASEVKGDRLGVISLTYNHEQHGLIDALADIQHQHLDVIQSSMHFHADTKTCLEVIALHGDATNLKKVAEDLMALKGVQHLKLTTISPIK</sequence>
<reference evidence="1" key="1">
    <citation type="submission" date="2018-01" db="EMBL/GenBank/DDBJ databases">
        <authorList>
            <person name="Krukenberg V."/>
        </authorList>
    </citation>
    <scope>NUCLEOTIDE SEQUENCE</scope>
    <source>
        <strain evidence="1">E20ANME2</strain>
    </source>
</reference>
<protein>
    <submittedName>
        <fullName evidence="1">Nickel-responsive transcriptional regulator NikR</fullName>
    </submittedName>
</protein>
<gene>
    <name evidence="1" type="ORF">C4B59_04625</name>
</gene>
<proteinExistence type="predicted"/>
<organism evidence="1 2">
    <name type="scientific">Candidatus Methanogaster sp</name>
    <dbReference type="NCBI Taxonomy" id="3386292"/>
    <lineage>
        <taxon>Archaea</taxon>
        <taxon>Methanobacteriati</taxon>
        <taxon>Methanobacteriota</taxon>
        <taxon>Stenosarchaea group</taxon>
        <taxon>Methanomicrobia</taxon>
        <taxon>Methanosarcinales</taxon>
        <taxon>ANME-2 cluster</taxon>
        <taxon>Candidatus Methanogasteraceae</taxon>
        <taxon>Candidatus Methanogaster</taxon>
    </lineage>
</organism>
<dbReference type="EMBL" id="PQXF01000006">
    <property type="protein sequence ID" value="PXF61241.1"/>
    <property type="molecule type" value="Genomic_DNA"/>
</dbReference>
<evidence type="ECO:0000313" key="1">
    <source>
        <dbReference type="EMBL" id="PXF61241.1"/>
    </source>
</evidence>
<name>A0AC61L4G5_9EURY</name>
<accession>A0AC61L4G5</accession>
<dbReference type="Proteomes" id="UP000248329">
    <property type="component" value="Unassembled WGS sequence"/>
</dbReference>
<comment type="caution">
    <text evidence="1">The sequence shown here is derived from an EMBL/GenBank/DDBJ whole genome shotgun (WGS) entry which is preliminary data.</text>
</comment>
<evidence type="ECO:0000313" key="2">
    <source>
        <dbReference type="Proteomes" id="UP000248329"/>
    </source>
</evidence>